<protein>
    <submittedName>
        <fullName evidence="3">Uncharacterized protein</fullName>
    </submittedName>
</protein>
<evidence type="ECO:0000256" key="1">
    <source>
        <dbReference type="SAM" id="Phobius"/>
    </source>
</evidence>
<reference evidence="2" key="3">
    <citation type="submission" date="2020-06" db="EMBL/GenBank/DDBJ databases">
        <title>Helianthus annuus Genome sequencing and assembly Release 2.</title>
        <authorList>
            <person name="Gouzy J."/>
            <person name="Langlade N."/>
            <person name="Munos S."/>
        </authorList>
    </citation>
    <scope>NUCLEOTIDE SEQUENCE</scope>
    <source>
        <tissue evidence="2">Leaves</tissue>
    </source>
</reference>
<feature type="transmembrane region" description="Helical" evidence="1">
    <location>
        <begin position="91"/>
        <end position="109"/>
    </location>
</feature>
<reference evidence="2 4" key="1">
    <citation type="journal article" date="2017" name="Nature">
        <title>The sunflower genome provides insights into oil metabolism, flowering and Asterid evolution.</title>
        <authorList>
            <person name="Badouin H."/>
            <person name="Gouzy J."/>
            <person name="Grassa C.J."/>
            <person name="Murat F."/>
            <person name="Staton S.E."/>
            <person name="Cottret L."/>
            <person name="Lelandais-Briere C."/>
            <person name="Owens G.L."/>
            <person name="Carrere S."/>
            <person name="Mayjonade B."/>
            <person name="Legrand L."/>
            <person name="Gill N."/>
            <person name="Kane N.C."/>
            <person name="Bowers J.E."/>
            <person name="Hubner S."/>
            <person name="Bellec A."/>
            <person name="Berard A."/>
            <person name="Berges H."/>
            <person name="Blanchet N."/>
            <person name="Boniface M.C."/>
            <person name="Brunel D."/>
            <person name="Catrice O."/>
            <person name="Chaidir N."/>
            <person name="Claudel C."/>
            <person name="Donnadieu C."/>
            <person name="Faraut T."/>
            <person name="Fievet G."/>
            <person name="Helmstetter N."/>
            <person name="King M."/>
            <person name="Knapp S.J."/>
            <person name="Lai Z."/>
            <person name="Le Paslier M.C."/>
            <person name="Lippi Y."/>
            <person name="Lorenzon L."/>
            <person name="Mandel J.R."/>
            <person name="Marage G."/>
            <person name="Marchand G."/>
            <person name="Marquand E."/>
            <person name="Bret-Mestries E."/>
            <person name="Morien E."/>
            <person name="Nambeesan S."/>
            <person name="Nguyen T."/>
            <person name="Pegot-Espagnet P."/>
            <person name="Pouilly N."/>
            <person name="Raftis F."/>
            <person name="Sallet E."/>
            <person name="Schiex T."/>
            <person name="Thomas J."/>
            <person name="Vandecasteele C."/>
            <person name="Vares D."/>
            <person name="Vear F."/>
            <person name="Vautrin S."/>
            <person name="Crespi M."/>
            <person name="Mangin B."/>
            <person name="Burke J.M."/>
            <person name="Salse J."/>
            <person name="Munos S."/>
            <person name="Vincourt P."/>
            <person name="Rieseberg L.H."/>
            <person name="Langlade N.B."/>
        </authorList>
    </citation>
    <scope>NUCLEOTIDE SEQUENCE [LARGE SCALE GENOMIC DNA]</scope>
    <source>
        <strain evidence="4">cv. SF193</strain>
        <tissue evidence="2">Leaves</tissue>
    </source>
</reference>
<gene>
    <name evidence="3" type="ORF">HannXRQ_Chr03g0066211</name>
    <name evidence="2" type="ORF">HanXRQr2_Chr03g0094171</name>
</gene>
<evidence type="ECO:0000313" key="3">
    <source>
        <dbReference type="EMBL" id="OTG30593.1"/>
    </source>
</evidence>
<evidence type="ECO:0000313" key="2">
    <source>
        <dbReference type="EMBL" id="KAF5813091.1"/>
    </source>
</evidence>
<evidence type="ECO:0000313" key="4">
    <source>
        <dbReference type="Proteomes" id="UP000215914"/>
    </source>
</evidence>
<keyword evidence="1" id="KW-0812">Transmembrane</keyword>
<name>A0A251V5P9_HELAN</name>
<accession>A0A251V5P9</accession>
<dbReference type="EMBL" id="MNCJ02000318">
    <property type="protein sequence ID" value="KAF5813091.1"/>
    <property type="molecule type" value="Genomic_DNA"/>
</dbReference>
<keyword evidence="1" id="KW-1133">Transmembrane helix</keyword>
<dbReference type="EMBL" id="CM007892">
    <property type="protein sequence ID" value="OTG30593.1"/>
    <property type="molecule type" value="Genomic_DNA"/>
</dbReference>
<proteinExistence type="predicted"/>
<keyword evidence="4" id="KW-1185">Reference proteome</keyword>
<dbReference type="Proteomes" id="UP000215914">
    <property type="component" value="Chromosome 3"/>
</dbReference>
<reference evidence="3" key="2">
    <citation type="submission" date="2017-02" db="EMBL/GenBank/DDBJ databases">
        <title>Sunflower complete genome.</title>
        <authorList>
            <person name="Langlade N."/>
            <person name="Munos S."/>
        </authorList>
    </citation>
    <scope>NUCLEOTIDE SEQUENCE [LARGE SCALE GENOMIC DNA]</scope>
    <source>
        <tissue evidence="3">Leaves</tissue>
    </source>
</reference>
<dbReference type="Gramene" id="mRNA:HanXRQr2_Chr03g0094171">
    <property type="protein sequence ID" value="CDS:HanXRQr2_Chr03g0094171.1"/>
    <property type="gene ID" value="HanXRQr2_Chr03g0094171"/>
</dbReference>
<dbReference type="AlphaFoldDB" id="A0A251V5P9"/>
<organism evidence="3 4">
    <name type="scientific">Helianthus annuus</name>
    <name type="common">Common sunflower</name>
    <dbReference type="NCBI Taxonomy" id="4232"/>
    <lineage>
        <taxon>Eukaryota</taxon>
        <taxon>Viridiplantae</taxon>
        <taxon>Streptophyta</taxon>
        <taxon>Embryophyta</taxon>
        <taxon>Tracheophyta</taxon>
        <taxon>Spermatophyta</taxon>
        <taxon>Magnoliopsida</taxon>
        <taxon>eudicotyledons</taxon>
        <taxon>Gunneridae</taxon>
        <taxon>Pentapetalae</taxon>
        <taxon>asterids</taxon>
        <taxon>campanulids</taxon>
        <taxon>Asterales</taxon>
        <taxon>Asteraceae</taxon>
        <taxon>Asteroideae</taxon>
        <taxon>Heliantheae alliance</taxon>
        <taxon>Heliantheae</taxon>
        <taxon>Helianthus</taxon>
    </lineage>
</organism>
<sequence length="113" mass="13235">MQPWRSPTHFVRFHICRSEPKNNDLLSNLFSLRRNEAISEEKVFKGGCPPLSKSDFDFIYLSQTSVFEAHDFLYKSTTLHLYKQNQKEKHLLLLLYLLNLGTAALVMKICMKN</sequence>
<keyword evidence="1" id="KW-0472">Membrane</keyword>
<dbReference type="InParanoid" id="A0A251V5P9"/>